<gene>
    <name evidence="3" type="ORF">K402DRAFT_452929</name>
</gene>
<name>A0A6G1H4Q8_9PEZI</name>
<dbReference type="AlphaFoldDB" id="A0A6G1H4Q8"/>
<feature type="compositionally biased region" description="Polar residues" evidence="2">
    <location>
        <begin position="228"/>
        <end position="242"/>
    </location>
</feature>
<feature type="region of interest" description="Disordered" evidence="2">
    <location>
        <begin position="36"/>
        <end position="334"/>
    </location>
</feature>
<feature type="compositionally biased region" description="Polar residues" evidence="2">
    <location>
        <begin position="317"/>
        <end position="328"/>
    </location>
</feature>
<keyword evidence="1" id="KW-0175">Coiled coil</keyword>
<sequence>MPLKRQGGSPHTNPYVKKYKTLRNRESLVSRKALATLSGDDLNGDMADADSPLRHKSSPNTSPINAKTPATTKTSVPSQIIVLKVNPENLQRIEAGGQIPVDRPKRRSSAWRNTSDQENTEAEQSAARSAVGNAQGQGKAQLHSPLEISASENTNTATQVKAAKTGAKSSRGGSAREMTALTPSKRKRQVTESSEQYPETDPATLDQGRRKYVRKQKSTESLAGPARQSLNSRRSSRIQQAVVTEKGKSNSVESPAAQREPAFKPPKIPNKAKAVASSTGEQGRAASSSSLNSLRNVEDYAQDDRHLPISPDLSGSADRTAQATNDATNAPEISLGDKIAKDFQELLARHAEEKQQLKEQLEIAERDLQEESQRISGLHEELDNTASHYDEKIEKLTADLNNQRKKNAAYQTELNSSRAAISAKTNRITELESKVTKLEQQITTAADDDFEAKSAIKGVLSKFYSYANKVKDSLVGGATVNSHHKNGAKIQQETDDVLGLMQGFVEAGVFVGELDADGGADEGNGENREL</sequence>
<dbReference type="Proteomes" id="UP000800041">
    <property type="component" value="Unassembled WGS sequence"/>
</dbReference>
<dbReference type="EMBL" id="ML977149">
    <property type="protein sequence ID" value="KAF1988213.1"/>
    <property type="molecule type" value="Genomic_DNA"/>
</dbReference>
<dbReference type="Gene3D" id="1.10.287.1490">
    <property type="match status" value="1"/>
</dbReference>
<keyword evidence="4" id="KW-1185">Reference proteome</keyword>
<feature type="compositionally biased region" description="Polar residues" evidence="2">
    <location>
        <begin position="110"/>
        <end position="138"/>
    </location>
</feature>
<feature type="compositionally biased region" description="Low complexity" evidence="2">
    <location>
        <begin position="284"/>
        <end position="295"/>
    </location>
</feature>
<evidence type="ECO:0000256" key="2">
    <source>
        <dbReference type="SAM" id="MobiDB-lite"/>
    </source>
</evidence>
<reference evidence="3" key="1">
    <citation type="journal article" date="2020" name="Stud. Mycol.">
        <title>101 Dothideomycetes genomes: a test case for predicting lifestyles and emergence of pathogens.</title>
        <authorList>
            <person name="Haridas S."/>
            <person name="Albert R."/>
            <person name="Binder M."/>
            <person name="Bloem J."/>
            <person name="Labutti K."/>
            <person name="Salamov A."/>
            <person name="Andreopoulos B."/>
            <person name="Baker S."/>
            <person name="Barry K."/>
            <person name="Bills G."/>
            <person name="Bluhm B."/>
            <person name="Cannon C."/>
            <person name="Castanera R."/>
            <person name="Culley D."/>
            <person name="Daum C."/>
            <person name="Ezra D."/>
            <person name="Gonzalez J."/>
            <person name="Henrissat B."/>
            <person name="Kuo A."/>
            <person name="Liang C."/>
            <person name="Lipzen A."/>
            <person name="Lutzoni F."/>
            <person name="Magnuson J."/>
            <person name="Mondo S."/>
            <person name="Nolan M."/>
            <person name="Ohm R."/>
            <person name="Pangilinan J."/>
            <person name="Park H.-J."/>
            <person name="Ramirez L."/>
            <person name="Alfaro M."/>
            <person name="Sun H."/>
            <person name="Tritt A."/>
            <person name="Yoshinaga Y."/>
            <person name="Zwiers L.-H."/>
            <person name="Turgeon B."/>
            <person name="Goodwin S."/>
            <person name="Spatafora J."/>
            <person name="Crous P."/>
            <person name="Grigoriev I."/>
        </authorList>
    </citation>
    <scope>NUCLEOTIDE SEQUENCE</scope>
    <source>
        <strain evidence="3">CBS 113979</strain>
    </source>
</reference>
<feature type="compositionally biased region" description="Basic and acidic residues" evidence="2">
    <location>
        <begin position="296"/>
        <end position="307"/>
    </location>
</feature>
<evidence type="ECO:0000313" key="4">
    <source>
        <dbReference type="Proteomes" id="UP000800041"/>
    </source>
</evidence>
<accession>A0A6G1H4Q8</accession>
<organism evidence="3 4">
    <name type="scientific">Aulographum hederae CBS 113979</name>
    <dbReference type="NCBI Taxonomy" id="1176131"/>
    <lineage>
        <taxon>Eukaryota</taxon>
        <taxon>Fungi</taxon>
        <taxon>Dikarya</taxon>
        <taxon>Ascomycota</taxon>
        <taxon>Pezizomycotina</taxon>
        <taxon>Dothideomycetes</taxon>
        <taxon>Pleosporomycetidae</taxon>
        <taxon>Aulographales</taxon>
        <taxon>Aulographaceae</taxon>
    </lineage>
</organism>
<evidence type="ECO:0000313" key="3">
    <source>
        <dbReference type="EMBL" id="KAF1988213.1"/>
    </source>
</evidence>
<proteinExistence type="predicted"/>
<evidence type="ECO:0000256" key="1">
    <source>
        <dbReference type="SAM" id="Coils"/>
    </source>
</evidence>
<feature type="compositionally biased region" description="Polar residues" evidence="2">
    <location>
        <begin position="150"/>
        <end position="159"/>
    </location>
</feature>
<protein>
    <submittedName>
        <fullName evidence="3">Uncharacterized protein</fullName>
    </submittedName>
</protein>
<feature type="coiled-coil region" evidence="1">
    <location>
        <begin position="340"/>
        <end position="448"/>
    </location>
</feature>
<feature type="compositionally biased region" description="Polar residues" evidence="2">
    <location>
        <begin position="58"/>
        <end position="78"/>
    </location>
</feature>